<evidence type="ECO:0000313" key="2">
    <source>
        <dbReference type="Proteomes" id="UP000829560"/>
    </source>
</evidence>
<accession>A0AAT9PCG9</accession>
<proteinExistence type="predicted"/>
<dbReference type="RefSeq" id="WP_241878261.1">
    <property type="nucleotide sequence ID" value="NZ_CP093310.2"/>
</dbReference>
<dbReference type="Proteomes" id="UP000829560">
    <property type="component" value="Chromosome"/>
</dbReference>
<dbReference type="EMBL" id="CP093310">
    <property type="protein sequence ID" value="UNK04713.1"/>
    <property type="molecule type" value="Genomic_DNA"/>
</dbReference>
<name>A0AAT9PCG9_9GAMM</name>
<dbReference type="AlphaFoldDB" id="A0AAT9PCG9"/>
<dbReference type="KEGG" id="prae:MN210_10915"/>
<keyword evidence="2" id="KW-1185">Reference proteome</keyword>
<protein>
    <recommendedName>
        <fullName evidence="3">DUF2004 domain-containing protein</fullName>
    </recommendedName>
</protein>
<reference evidence="1" key="1">
    <citation type="submission" date="2024-03" db="EMBL/GenBank/DDBJ databases">
        <title>Psychrobacter raelis sp. nov. isolated from a dog with peritonitis.</title>
        <authorList>
            <person name="Schiavone A."/>
            <person name="Manzulli V."/>
            <person name="Camarda A."/>
            <person name="Cafiero M.A."/>
            <person name="Vasco I."/>
            <person name="Marino L."/>
            <person name="Pennuzzi G."/>
            <person name="Serrecchia L."/>
            <person name="Galante D."/>
            <person name="Pugliese N."/>
        </authorList>
    </citation>
    <scope>NUCLEOTIDE SEQUENCE</scope>
    <source>
        <strain evidence="1">PraFG1</strain>
    </source>
</reference>
<evidence type="ECO:0008006" key="3">
    <source>
        <dbReference type="Google" id="ProtNLM"/>
    </source>
</evidence>
<gene>
    <name evidence="1" type="ORF">MN210_10915</name>
</gene>
<organism evidence="1 2">
    <name type="scientific">Psychrobacter raelei</name>
    <dbReference type="NCBI Taxonomy" id="2565531"/>
    <lineage>
        <taxon>Bacteria</taxon>
        <taxon>Pseudomonadati</taxon>
        <taxon>Pseudomonadota</taxon>
        <taxon>Gammaproteobacteria</taxon>
        <taxon>Moraxellales</taxon>
        <taxon>Moraxellaceae</taxon>
        <taxon>Psychrobacter</taxon>
    </lineage>
</organism>
<sequence length="112" mass="12716">MSDSKTTSKTLTLDELSVLMNFHYAKEAWNKEDTAQVSIEYDNEYKDFLITTSEKEVREGRISKLQAEITAWADGQIKSLYYANKNVNAFVLTFADDVLSIELGFESEDVAS</sequence>
<evidence type="ECO:0000313" key="1">
    <source>
        <dbReference type="EMBL" id="UNK04713.1"/>
    </source>
</evidence>